<sequence>MELADLLRSRIKRKQEKRSPVYEKTPDIVEMLRNVTAVNPPDSTSTLSEPAKMPPYISLDMYIAFREEFASGWNIWLSDEQVTKLEPKLKQEIPSMSFDENAAMFFRLSVWTNKKQDPDVQNVTEIPDGAEVYVERVTGLALFENKMAQGNTNRIEMVTKVEDTDSDLKNTTPPETESQSTEGNQTDAERLSPKLPKKRRAGNTSRDVVEPGTGEECLLAQQPNKARAPKKPKTE</sequence>
<gene>
    <name evidence="2" type="ORF">GN958_ATG14010</name>
</gene>
<protein>
    <submittedName>
        <fullName evidence="2">Uncharacterized protein</fullName>
    </submittedName>
</protein>
<dbReference type="AlphaFoldDB" id="A0A8S9U8C1"/>
<name>A0A8S9U8C1_PHYIN</name>
<dbReference type="EMBL" id="JAACNO010001900">
    <property type="protein sequence ID" value="KAF4136740.1"/>
    <property type="molecule type" value="Genomic_DNA"/>
</dbReference>
<proteinExistence type="predicted"/>
<feature type="compositionally biased region" description="Basic and acidic residues" evidence="1">
    <location>
        <begin position="157"/>
        <end position="168"/>
    </location>
</feature>
<feature type="compositionally biased region" description="Low complexity" evidence="1">
    <location>
        <begin position="171"/>
        <end position="182"/>
    </location>
</feature>
<evidence type="ECO:0000313" key="3">
    <source>
        <dbReference type="Proteomes" id="UP000704712"/>
    </source>
</evidence>
<accession>A0A8S9U8C1</accession>
<evidence type="ECO:0000313" key="2">
    <source>
        <dbReference type="EMBL" id="KAF4136740.1"/>
    </source>
</evidence>
<organism evidence="2 3">
    <name type="scientific">Phytophthora infestans</name>
    <name type="common">Potato late blight agent</name>
    <name type="synonym">Botrytis infestans</name>
    <dbReference type="NCBI Taxonomy" id="4787"/>
    <lineage>
        <taxon>Eukaryota</taxon>
        <taxon>Sar</taxon>
        <taxon>Stramenopiles</taxon>
        <taxon>Oomycota</taxon>
        <taxon>Peronosporomycetes</taxon>
        <taxon>Peronosporales</taxon>
        <taxon>Peronosporaceae</taxon>
        <taxon>Phytophthora</taxon>
    </lineage>
</organism>
<reference evidence="2" key="1">
    <citation type="submission" date="2020-03" db="EMBL/GenBank/DDBJ databases">
        <title>Hybrid Assembly of Korean Phytophthora infestans isolates.</title>
        <authorList>
            <person name="Prokchorchik M."/>
            <person name="Lee Y."/>
            <person name="Seo J."/>
            <person name="Cho J.-H."/>
            <person name="Park Y.-E."/>
            <person name="Jang D.-C."/>
            <person name="Im J.-S."/>
            <person name="Choi J.-G."/>
            <person name="Park H.-J."/>
            <person name="Lee G.-B."/>
            <person name="Lee Y.-G."/>
            <person name="Hong S.-Y."/>
            <person name="Cho K."/>
            <person name="Sohn K.H."/>
        </authorList>
    </citation>
    <scope>NUCLEOTIDE SEQUENCE</scope>
    <source>
        <strain evidence="2">KR_2_A2</strain>
    </source>
</reference>
<feature type="region of interest" description="Disordered" evidence="1">
    <location>
        <begin position="154"/>
        <end position="235"/>
    </location>
</feature>
<evidence type="ECO:0000256" key="1">
    <source>
        <dbReference type="SAM" id="MobiDB-lite"/>
    </source>
</evidence>
<comment type="caution">
    <text evidence="2">The sequence shown here is derived from an EMBL/GenBank/DDBJ whole genome shotgun (WGS) entry which is preliminary data.</text>
</comment>
<dbReference type="Proteomes" id="UP000704712">
    <property type="component" value="Unassembled WGS sequence"/>
</dbReference>